<protein>
    <submittedName>
        <fullName evidence="7">BatA domain-containing protein</fullName>
    </submittedName>
</protein>
<organism evidence="7 8">
    <name type="scientific">Haloferax namakaokahaiae</name>
    <dbReference type="NCBI Taxonomy" id="1748331"/>
    <lineage>
        <taxon>Archaea</taxon>
        <taxon>Methanobacteriati</taxon>
        <taxon>Methanobacteriota</taxon>
        <taxon>Stenosarchaea group</taxon>
        <taxon>Halobacteria</taxon>
        <taxon>Halobacteriales</taxon>
        <taxon>Haloferacaceae</taxon>
        <taxon>Haloferax</taxon>
    </lineage>
</organism>
<gene>
    <name evidence="7" type="ORF">ACFQJC_10850</name>
</gene>
<feature type="domain" description="VWFA" evidence="3">
    <location>
        <begin position="95"/>
        <end position="190"/>
    </location>
</feature>
<dbReference type="InterPro" id="IPR036465">
    <property type="entry name" value="vWFA_dom_sf"/>
</dbReference>
<feature type="transmembrane region" description="Helical" evidence="1">
    <location>
        <begin position="6"/>
        <end position="28"/>
    </location>
</feature>
<proteinExistence type="predicted"/>
<name>A0ABD5ZFH4_9EURY</name>
<reference evidence="7 8" key="1">
    <citation type="journal article" date="2019" name="Int. J. Syst. Evol. Microbiol.">
        <title>The Global Catalogue of Microorganisms (GCM) 10K type strain sequencing project: providing services to taxonomists for standard genome sequencing and annotation.</title>
        <authorList>
            <consortium name="The Broad Institute Genomics Platform"/>
            <consortium name="The Broad Institute Genome Sequencing Center for Infectious Disease"/>
            <person name="Wu L."/>
            <person name="Ma J."/>
        </authorList>
    </citation>
    <scope>NUCLEOTIDE SEQUENCE [LARGE SCALE GENOMIC DNA]</scope>
    <source>
        <strain evidence="7 8">DSM 29988</strain>
    </source>
</reference>
<dbReference type="InterPro" id="IPR002035">
    <property type="entry name" value="VWF_A"/>
</dbReference>
<feature type="domain" description="Aerotolerance regulator N-terminal" evidence="2">
    <location>
        <begin position="8"/>
        <end position="82"/>
    </location>
</feature>
<dbReference type="AlphaFoldDB" id="A0ABD5ZFH4"/>
<evidence type="ECO:0000259" key="5">
    <source>
        <dbReference type="Pfam" id="PF24156"/>
    </source>
</evidence>
<keyword evidence="1" id="KW-0812">Transmembrane</keyword>
<dbReference type="SUPFAM" id="SSF53300">
    <property type="entry name" value="vWA-like"/>
    <property type="match status" value="1"/>
</dbReference>
<evidence type="ECO:0000313" key="8">
    <source>
        <dbReference type="Proteomes" id="UP001596481"/>
    </source>
</evidence>
<evidence type="ECO:0000259" key="2">
    <source>
        <dbReference type="Pfam" id="PF07584"/>
    </source>
</evidence>
<dbReference type="InterPro" id="IPR055830">
    <property type="entry name" value="DUF7407"/>
</dbReference>
<evidence type="ECO:0000259" key="6">
    <source>
        <dbReference type="Pfam" id="PF24157"/>
    </source>
</evidence>
<feature type="domain" description="DUF7406" evidence="4">
    <location>
        <begin position="485"/>
        <end position="536"/>
    </location>
</feature>
<accession>A0ABD5ZFH4</accession>
<comment type="caution">
    <text evidence="7">The sequence shown here is derived from an EMBL/GenBank/DDBJ whole genome shotgun (WGS) entry which is preliminary data.</text>
</comment>
<evidence type="ECO:0000259" key="3">
    <source>
        <dbReference type="Pfam" id="PF13519"/>
    </source>
</evidence>
<feature type="transmembrane region" description="Helical" evidence="1">
    <location>
        <begin position="63"/>
        <end position="85"/>
    </location>
</feature>
<dbReference type="SUPFAM" id="SSF52317">
    <property type="entry name" value="Class I glutamine amidotransferase-like"/>
    <property type="match status" value="1"/>
</dbReference>
<sequence length="598" mass="63749">MVLDEYVLSPLGLLALLGIVPLVLLYLLRPDPIRRTLPTFQFLADAREQNVSNPHFERLVRSLLLLLQLLAIVALAGTLATPYVLVPESETVSETVLVVDSSASMSVSDGGTTRFEQARDAARNEISGTTTIVAAGADDDVLLRRGTPADARNTLEELPPTAAPGDLRTAISTAMAVAGEDARIVVLSDFADDSPWQDAVREARARGLVVELRQFAGGGSGNVGIIDRRFSGTNVTVSVKNYGDSAVTRTVSLAGTSREVELGAGDVTTATLPVPAGGGELTLSPGDSFALDDRLFVAAPEDASVDVLVLTNDENEYLTAALSVIPEVTLTVDNPPTTVSGDYDVIIYSNVNAERFLRGNREAGQDLLADGGGVAIQAQEEMPDYGTLLLASPREMGSNPSLGSVSGHELTRGITFPPPNRYVVSDLDEGRALVTATDNSPLLAISERSEGRIVYYGFLEDGSAFKYNYQYPVFWKRTVFYLAGRSTLTDLNQATGETLRINENQTVETPRGTASGPEVGLDDAGFYRVGDERFAASLLSEPESDVVAASIEQQEASDSAPVTVEERLVPDPLTEWAALGALGLVLVELGYLRKRGDL</sequence>
<dbReference type="Pfam" id="PF24156">
    <property type="entry name" value="DUF7407"/>
    <property type="match status" value="1"/>
</dbReference>
<keyword evidence="8" id="KW-1185">Reference proteome</keyword>
<keyword evidence="1" id="KW-0472">Membrane</keyword>
<evidence type="ECO:0000256" key="1">
    <source>
        <dbReference type="SAM" id="Phobius"/>
    </source>
</evidence>
<dbReference type="InterPro" id="IPR029062">
    <property type="entry name" value="Class_I_gatase-like"/>
</dbReference>
<keyword evidence="1" id="KW-1133">Transmembrane helix</keyword>
<evidence type="ECO:0000313" key="7">
    <source>
        <dbReference type="EMBL" id="MFC7204015.1"/>
    </source>
</evidence>
<dbReference type="Gene3D" id="3.40.50.410">
    <property type="entry name" value="von Willebrand factor, type A domain"/>
    <property type="match status" value="1"/>
</dbReference>
<dbReference type="RefSeq" id="WP_390223366.1">
    <property type="nucleotide sequence ID" value="NZ_JBHTAA010000005.1"/>
</dbReference>
<dbReference type="Pfam" id="PF24157">
    <property type="entry name" value="DUF7408"/>
    <property type="match status" value="1"/>
</dbReference>
<feature type="domain" description="DUF7408" evidence="6">
    <location>
        <begin position="306"/>
        <end position="477"/>
    </location>
</feature>
<dbReference type="EMBL" id="JBHTAA010000005">
    <property type="protein sequence ID" value="MFC7204015.1"/>
    <property type="molecule type" value="Genomic_DNA"/>
</dbReference>
<dbReference type="PANTHER" id="PTHR37464">
    <property type="entry name" value="BLL2463 PROTEIN"/>
    <property type="match status" value="1"/>
</dbReference>
<dbReference type="InterPro" id="IPR055831">
    <property type="entry name" value="DUF7408"/>
</dbReference>
<feature type="domain" description="DUF7407" evidence="5">
    <location>
        <begin position="223"/>
        <end position="296"/>
    </location>
</feature>
<dbReference type="Proteomes" id="UP001596481">
    <property type="component" value="Unassembled WGS sequence"/>
</dbReference>
<dbReference type="Gene3D" id="3.40.50.880">
    <property type="match status" value="1"/>
</dbReference>
<dbReference type="InterPro" id="IPR024163">
    <property type="entry name" value="Aerotolerance_reg_N"/>
</dbReference>
<dbReference type="Pfam" id="PF13519">
    <property type="entry name" value="VWA_2"/>
    <property type="match status" value="1"/>
</dbReference>
<dbReference type="InterPro" id="IPR055829">
    <property type="entry name" value="DUF7406"/>
</dbReference>
<evidence type="ECO:0000259" key="4">
    <source>
        <dbReference type="Pfam" id="PF24155"/>
    </source>
</evidence>
<dbReference type="PANTHER" id="PTHR37464:SF1">
    <property type="entry name" value="BLL2463 PROTEIN"/>
    <property type="match status" value="1"/>
</dbReference>
<dbReference type="Pfam" id="PF07584">
    <property type="entry name" value="BatA"/>
    <property type="match status" value="1"/>
</dbReference>
<dbReference type="Pfam" id="PF24155">
    <property type="entry name" value="DUF7406"/>
    <property type="match status" value="1"/>
</dbReference>